<dbReference type="Proteomes" id="UP000799538">
    <property type="component" value="Unassembled WGS sequence"/>
</dbReference>
<gene>
    <name evidence="2" type="ORF">BDZ85DRAFT_320735</name>
</gene>
<organism evidence="2 3">
    <name type="scientific">Elsinoe ampelina</name>
    <dbReference type="NCBI Taxonomy" id="302913"/>
    <lineage>
        <taxon>Eukaryota</taxon>
        <taxon>Fungi</taxon>
        <taxon>Dikarya</taxon>
        <taxon>Ascomycota</taxon>
        <taxon>Pezizomycotina</taxon>
        <taxon>Dothideomycetes</taxon>
        <taxon>Dothideomycetidae</taxon>
        <taxon>Myriangiales</taxon>
        <taxon>Elsinoaceae</taxon>
        <taxon>Elsinoe</taxon>
    </lineage>
</organism>
<feature type="compositionally biased region" description="Low complexity" evidence="1">
    <location>
        <begin position="108"/>
        <end position="121"/>
    </location>
</feature>
<evidence type="ECO:0000313" key="3">
    <source>
        <dbReference type="Proteomes" id="UP000799538"/>
    </source>
</evidence>
<protein>
    <submittedName>
        <fullName evidence="2">Uncharacterized protein</fullName>
    </submittedName>
</protein>
<proteinExistence type="predicted"/>
<dbReference type="EMBL" id="ML992510">
    <property type="protein sequence ID" value="KAF2221570.1"/>
    <property type="molecule type" value="Genomic_DNA"/>
</dbReference>
<feature type="compositionally biased region" description="Polar residues" evidence="1">
    <location>
        <begin position="83"/>
        <end position="98"/>
    </location>
</feature>
<feature type="compositionally biased region" description="Basic and acidic residues" evidence="1">
    <location>
        <begin position="138"/>
        <end position="151"/>
    </location>
</feature>
<evidence type="ECO:0000256" key="1">
    <source>
        <dbReference type="SAM" id="MobiDB-lite"/>
    </source>
</evidence>
<accession>A0A6A6G855</accession>
<feature type="compositionally biased region" description="Polar residues" evidence="1">
    <location>
        <begin position="1"/>
        <end position="11"/>
    </location>
</feature>
<feature type="compositionally biased region" description="Low complexity" evidence="1">
    <location>
        <begin position="128"/>
        <end position="137"/>
    </location>
</feature>
<reference evidence="3" key="1">
    <citation type="journal article" date="2020" name="Stud. Mycol.">
        <title>101 Dothideomycetes genomes: A test case for predicting lifestyles and emergence of pathogens.</title>
        <authorList>
            <person name="Haridas S."/>
            <person name="Albert R."/>
            <person name="Binder M."/>
            <person name="Bloem J."/>
            <person name="LaButti K."/>
            <person name="Salamov A."/>
            <person name="Andreopoulos B."/>
            <person name="Baker S."/>
            <person name="Barry K."/>
            <person name="Bills G."/>
            <person name="Bluhm B."/>
            <person name="Cannon C."/>
            <person name="Castanera R."/>
            <person name="Culley D."/>
            <person name="Daum C."/>
            <person name="Ezra D."/>
            <person name="Gonzalez J."/>
            <person name="Henrissat B."/>
            <person name="Kuo A."/>
            <person name="Liang C."/>
            <person name="Lipzen A."/>
            <person name="Lutzoni F."/>
            <person name="Magnuson J."/>
            <person name="Mondo S."/>
            <person name="Nolan M."/>
            <person name="Ohm R."/>
            <person name="Pangilinan J."/>
            <person name="Park H.-J."/>
            <person name="Ramirez L."/>
            <person name="Alfaro M."/>
            <person name="Sun H."/>
            <person name="Tritt A."/>
            <person name="Yoshinaga Y."/>
            <person name="Zwiers L.-H."/>
            <person name="Turgeon B."/>
            <person name="Goodwin S."/>
            <person name="Spatafora J."/>
            <person name="Crous P."/>
            <person name="Grigoriev I."/>
        </authorList>
    </citation>
    <scope>NUCLEOTIDE SEQUENCE [LARGE SCALE GENOMIC DNA]</scope>
    <source>
        <strain evidence="3">CECT 20119</strain>
    </source>
</reference>
<name>A0A6A6G855_9PEZI</name>
<sequence>MEAILNSTPSSAEPADQPVNRPKTVKFDDDFVDITDRRDSNHEALDTRKSTSDEASSGRYSRGPVLRLFSTHGQGKADPLHSKLTQLFRSKSTPSASETESDNVRANSSMSAKLKPSSSTAPRRRRPTLSSKGSSSHHTQESKSSAEDEGHTSTSSDGEEAETGFESLRSGLTVGGEAANCSILTFPLLLSVVRSLEYEALKHFRLTSRK</sequence>
<dbReference type="OrthoDB" id="10450030at2759"/>
<evidence type="ECO:0000313" key="2">
    <source>
        <dbReference type="EMBL" id="KAF2221570.1"/>
    </source>
</evidence>
<feature type="region of interest" description="Disordered" evidence="1">
    <location>
        <begin position="1"/>
        <end position="164"/>
    </location>
</feature>
<dbReference type="AlphaFoldDB" id="A0A6A6G855"/>
<keyword evidence="3" id="KW-1185">Reference proteome</keyword>
<feature type="compositionally biased region" description="Basic and acidic residues" evidence="1">
    <location>
        <begin position="25"/>
        <end position="52"/>
    </location>
</feature>